<comment type="caution">
    <text evidence="1">The sequence shown here is derived from an EMBL/GenBank/DDBJ whole genome shotgun (WGS) entry which is preliminary data.</text>
</comment>
<keyword evidence="2" id="KW-1185">Reference proteome</keyword>
<reference evidence="1" key="1">
    <citation type="submission" date="2021-04" db="EMBL/GenBank/DDBJ databases">
        <authorList>
            <person name="Hornung B."/>
        </authorList>
    </citation>
    <scope>NUCLEOTIDE SEQUENCE</scope>
    <source>
        <strain evidence="1">G5G6</strain>
    </source>
</reference>
<dbReference type="RefSeq" id="WP_220634871.1">
    <property type="nucleotide sequence ID" value="NZ_CAJQUM010000001.1"/>
</dbReference>
<dbReference type="Proteomes" id="UP000742786">
    <property type="component" value="Unassembled WGS sequence"/>
</dbReference>
<dbReference type="EMBL" id="CAJQUM010000001">
    <property type="protein sequence ID" value="CAG4882839.1"/>
    <property type="molecule type" value="Genomic_DNA"/>
</dbReference>
<name>A0A916J2L6_9PROT</name>
<sequence>MTATVDAIDDCHTTRFVTTHSVHFEDCDPSGIIFFPNYFIMINRTVEDWLAHIGKPLTSLILERRMGIPTVQIDTTFVAPSFFGDKLEFRMSPVKLGTSSLSLQHIVHGHDGSVRMRTNQLLVATSLQTHRSIPWPEDIRAAISCFKEKTCE</sequence>
<dbReference type="AlphaFoldDB" id="A0A916J2L6"/>
<dbReference type="Gene3D" id="3.10.129.10">
    <property type="entry name" value="Hotdog Thioesterase"/>
    <property type="match status" value="1"/>
</dbReference>
<proteinExistence type="predicted"/>
<gene>
    <name evidence="1" type="ORF">GTOL_10721</name>
</gene>
<organism evidence="1 2">
    <name type="scientific">Georgfuchsia toluolica</name>
    <dbReference type="NCBI Taxonomy" id="424218"/>
    <lineage>
        <taxon>Bacteria</taxon>
        <taxon>Pseudomonadati</taxon>
        <taxon>Pseudomonadota</taxon>
        <taxon>Betaproteobacteria</taxon>
        <taxon>Nitrosomonadales</taxon>
        <taxon>Sterolibacteriaceae</taxon>
        <taxon>Georgfuchsia</taxon>
    </lineage>
</organism>
<dbReference type="InterPro" id="IPR029069">
    <property type="entry name" value="HotDog_dom_sf"/>
</dbReference>
<dbReference type="CDD" id="cd00586">
    <property type="entry name" value="4HBT"/>
    <property type="match status" value="1"/>
</dbReference>
<dbReference type="SUPFAM" id="SSF54637">
    <property type="entry name" value="Thioesterase/thiol ester dehydrase-isomerase"/>
    <property type="match status" value="1"/>
</dbReference>
<accession>A0A916J2L6</accession>
<evidence type="ECO:0000313" key="2">
    <source>
        <dbReference type="Proteomes" id="UP000742786"/>
    </source>
</evidence>
<dbReference type="Pfam" id="PF13279">
    <property type="entry name" value="4HBT_2"/>
    <property type="match status" value="1"/>
</dbReference>
<protein>
    <submittedName>
        <fullName evidence="1">4-hydroxybenzoyl-CoA thioesterase</fullName>
    </submittedName>
</protein>
<evidence type="ECO:0000313" key="1">
    <source>
        <dbReference type="EMBL" id="CAG4882839.1"/>
    </source>
</evidence>